<protein>
    <submittedName>
        <fullName evidence="1">Uncharacterized protein</fullName>
    </submittedName>
</protein>
<gene>
    <name evidence="1" type="ORF">MVEG_11975</name>
</gene>
<dbReference type="PROSITE" id="PS51257">
    <property type="entry name" value="PROKAR_LIPOPROTEIN"/>
    <property type="match status" value="1"/>
</dbReference>
<proteinExistence type="predicted"/>
<dbReference type="Proteomes" id="UP000243308">
    <property type="component" value="Unassembled WGS sequence"/>
</dbReference>
<dbReference type="AlphaFoldDB" id="A0A086TKV5"/>
<sequence>MAKYLRPLDPLERLHLALYNTKVYNNVQVGLVYSCSPFKPPHRPDYPQKHTPMAPSPRWPAGLACPTTPAARRRGLHSLRHTHILVTFGRSRKLVHYETIQHVTEMKTVIEAKHTLSFDVAKQDMPFWCLFVVQQRSYNNNS</sequence>
<evidence type="ECO:0000313" key="1">
    <source>
        <dbReference type="EMBL" id="KFH62582.1"/>
    </source>
</evidence>
<reference evidence="1 2" key="1">
    <citation type="submission" date="2011-02" db="EMBL/GenBank/DDBJ databases">
        <title>The Genome Sequence of Mortierella verticillata NRRL 6337.</title>
        <authorList>
            <consortium name="The Broad Institute Genome Sequencing Platform"/>
            <person name="Russ C."/>
            <person name="Cuomo C."/>
            <person name="Burger G."/>
            <person name="Gray M.W."/>
            <person name="Holland P.W.H."/>
            <person name="King N."/>
            <person name="Lang F.B.F."/>
            <person name="Roger A.J."/>
            <person name="Ruiz-Trillo I."/>
            <person name="Young S.K."/>
            <person name="Zeng Q."/>
            <person name="Gargeya S."/>
            <person name="Alvarado L."/>
            <person name="Berlin A."/>
            <person name="Chapman S.B."/>
            <person name="Chen Z."/>
            <person name="Freedman E."/>
            <person name="Gellesch M."/>
            <person name="Goldberg J."/>
            <person name="Griggs A."/>
            <person name="Gujja S."/>
            <person name="Heilman E."/>
            <person name="Heiman D."/>
            <person name="Howarth C."/>
            <person name="Mehta T."/>
            <person name="Neiman D."/>
            <person name="Pearson M."/>
            <person name="Roberts A."/>
            <person name="Saif S."/>
            <person name="Shea T."/>
            <person name="Shenoy N."/>
            <person name="Sisk P."/>
            <person name="Stolte C."/>
            <person name="Sykes S."/>
            <person name="White J."/>
            <person name="Yandava C."/>
            <person name="Haas B."/>
            <person name="Nusbaum C."/>
            <person name="Birren B."/>
        </authorList>
    </citation>
    <scope>NUCLEOTIDE SEQUENCE [LARGE SCALE GENOMIC DNA]</scope>
    <source>
        <strain evidence="1 2">NRRL 6337</strain>
    </source>
</reference>
<evidence type="ECO:0000313" key="2">
    <source>
        <dbReference type="Proteomes" id="UP000243308"/>
    </source>
</evidence>
<keyword evidence="2" id="KW-1185">Reference proteome</keyword>
<dbReference type="EMBL" id="KN042431">
    <property type="protein sequence ID" value="KFH62582.1"/>
    <property type="molecule type" value="Genomic_DNA"/>
</dbReference>
<name>A0A086TKV5_9FUNG</name>
<organism evidence="1 2">
    <name type="scientific">Podila verticillata NRRL 6337</name>
    <dbReference type="NCBI Taxonomy" id="1069443"/>
    <lineage>
        <taxon>Eukaryota</taxon>
        <taxon>Fungi</taxon>
        <taxon>Fungi incertae sedis</taxon>
        <taxon>Mucoromycota</taxon>
        <taxon>Mortierellomycotina</taxon>
        <taxon>Mortierellomycetes</taxon>
        <taxon>Mortierellales</taxon>
        <taxon>Mortierellaceae</taxon>
        <taxon>Podila</taxon>
    </lineage>
</organism>
<accession>A0A086TKV5</accession>